<dbReference type="Proteomes" id="UP000034235">
    <property type="component" value="Unassembled WGS sequence"/>
</dbReference>
<dbReference type="CDD" id="cd02440">
    <property type="entry name" value="AdoMet_MTases"/>
    <property type="match status" value="1"/>
</dbReference>
<dbReference type="PATRIC" id="fig|1618422.5.peg.1162"/>
<keyword evidence="2" id="KW-0808">Transferase</keyword>
<dbReference type="InterPro" id="IPR007848">
    <property type="entry name" value="Small_mtfrase_dom"/>
</dbReference>
<comment type="caution">
    <text evidence="2">The sequence shown here is derived from an EMBL/GenBank/DDBJ whole genome shotgun (WGS) entry which is preliminary data.</text>
</comment>
<sequence>MDDKPVQYERGWVEFYKLRFKVTPDVLIPRSETELLVDYVLSLNPKTVLDIGTGSGAIAVSIAKNIPDAKITATDISKKALEIAKQNAKFHQIGEKITFLHADLLNVIARTPIYIGGRGNPTERDCFAIARNDRGDRNDDDVSDISPHQVIVTNLPYIPSARIPYLDPSVKDFEPYIALDGGEDGFKLYRRLFLQIIQKNLYPKVLIGEIDYTHGLIAKATALKYFPKAEVQVKTDLAHKQRILIIRY</sequence>
<proteinExistence type="predicted"/>
<protein>
    <submittedName>
        <fullName evidence="2">Release factor glutamine methyltransferase</fullName>
    </submittedName>
</protein>
<dbReference type="Pfam" id="PF05175">
    <property type="entry name" value="MTS"/>
    <property type="match status" value="1"/>
</dbReference>
<dbReference type="Gene3D" id="3.40.50.150">
    <property type="entry name" value="Vaccinia Virus protein VP39"/>
    <property type="match status" value="1"/>
</dbReference>
<gene>
    <name evidence="2" type="ORF">US86_C0013G0002</name>
</gene>
<evidence type="ECO:0000259" key="1">
    <source>
        <dbReference type="Pfam" id="PF05175"/>
    </source>
</evidence>
<feature type="domain" description="Methyltransferase small" evidence="1">
    <location>
        <begin position="33"/>
        <end position="106"/>
    </location>
</feature>
<keyword evidence="2" id="KW-0489">Methyltransferase</keyword>
<name>A0A0G0MJ99_9BACT</name>
<dbReference type="AlphaFoldDB" id="A0A0G0MJ99"/>
<dbReference type="InterPro" id="IPR050320">
    <property type="entry name" value="N5-glutamine_MTase"/>
</dbReference>
<dbReference type="GO" id="GO:0008168">
    <property type="term" value="F:methyltransferase activity"/>
    <property type="evidence" value="ECO:0007669"/>
    <property type="project" value="UniProtKB-KW"/>
</dbReference>
<reference evidence="2 3" key="1">
    <citation type="journal article" date="2015" name="Nature">
        <title>rRNA introns, odd ribosomes, and small enigmatic genomes across a large radiation of phyla.</title>
        <authorList>
            <person name="Brown C.T."/>
            <person name="Hug L.A."/>
            <person name="Thomas B.C."/>
            <person name="Sharon I."/>
            <person name="Castelle C.J."/>
            <person name="Singh A."/>
            <person name="Wilkins M.J."/>
            <person name="Williams K.H."/>
            <person name="Banfield J.F."/>
        </authorList>
    </citation>
    <scope>NUCLEOTIDE SEQUENCE [LARGE SCALE GENOMIC DNA]</scope>
</reference>
<dbReference type="SUPFAM" id="SSF53335">
    <property type="entry name" value="S-adenosyl-L-methionine-dependent methyltransferases"/>
    <property type="match status" value="1"/>
</dbReference>
<accession>A0A0G0MJ99</accession>
<evidence type="ECO:0000313" key="3">
    <source>
        <dbReference type="Proteomes" id="UP000034235"/>
    </source>
</evidence>
<evidence type="ECO:0000313" key="2">
    <source>
        <dbReference type="EMBL" id="KKQ65001.1"/>
    </source>
</evidence>
<dbReference type="EMBL" id="LBUP01000013">
    <property type="protein sequence ID" value="KKQ65001.1"/>
    <property type="molecule type" value="Genomic_DNA"/>
</dbReference>
<dbReference type="InterPro" id="IPR029063">
    <property type="entry name" value="SAM-dependent_MTases_sf"/>
</dbReference>
<dbReference type="PANTHER" id="PTHR18895">
    <property type="entry name" value="HEMK METHYLTRANSFERASE"/>
    <property type="match status" value="1"/>
</dbReference>
<organism evidence="2 3">
    <name type="scientific">Candidatus Daviesbacteria bacterium GW2011_GWA2_38_24</name>
    <dbReference type="NCBI Taxonomy" id="1618422"/>
    <lineage>
        <taxon>Bacteria</taxon>
        <taxon>Candidatus Daviesiibacteriota</taxon>
    </lineage>
</organism>
<dbReference type="GO" id="GO:0032259">
    <property type="term" value="P:methylation"/>
    <property type="evidence" value="ECO:0007669"/>
    <property type="project" value="UniProtKB-KW"/>
</dbReference>
<dbReference type="PANTHER" id="PTHR18895:SF74">
    <property type="entry name" value="MTRF1L RELEASE FACTOR GLUTAMINE METHYLTRANSFERASE"/>
    <property type="match status" value="1"/>
</dbReference>